<reference evidence="2" key="1">
    <citation type="submission" date="2016-10" db="EMBL/GenBank/DDBJ databases">
        <authorList>
            <person name="Varghese N."/>
            <person name="Submissions S."/>
        </authorList>
    </citation>
    <scope>NUCLEOTIDE SEQUENCE [LARGE SCALE GENOMIC DNA]</scope>
    <source>
        <strain evidence="2">BS3660</strain>
    </source>
</reference>
<proteinExistence type="predicted"/>
<accession>A0A1H4P3P4</accession>
<evidence type="ECO:0000313" key="2">
    <source>
        <dbReference type="Proteomes" id="UP000198542"/>
    </source>
</evidence>
<gene>
    <name evidence="1" type="ORF">SAMN04490187_2858</name>
</gene>
<dbReference type="AlphaFoldDB" id="A0A1H4P3P4"/>
<keyword evidence="2" id="KW-1185">Reference proteome</keyword>
<organism evidence="1 2">
    <name type="scientific">Pseudomonas jessenii</name>
    <dbReference type="NCBI Taxonomy" id="77298"/>
    <lineage>
        <taxon>Bacteria</taxon>
        <taxon>Pseudomonadati</taxon>
        <taxon>Pseudomonadota</taxon>
        <taxon>Gammaproteobacteria</taxon>
        <taxon>Pseudomonadales</taxon>
        <taxon>Pseudomonadaceae</taxon>
        <taxon>Pseudomonas</taxon>
    </lineage>
</organism>
<protein>
    <submittedName>
        <fullName evidence="1">Uncharacterized protein</fullName>
    </submittedName>
</protein>
<sequence>MLAMGVNDNEGCLNERGALTFIASELAPTGRAERLQIPNTVFS</sequence>
<dbReference type="EMBL" id="FNTC01000002">
    <property type="protein sequence ID" value="SEC02061.1"/>
    <property type="molecule type" value="Genomic_DNA"/>
</dbReference>
<evidence type="ECO:0000313" key="1">
    <source>
        <dbReference type="EMBL" id="SEC02061.1"/>
    </source>
</evidence>
<dbReference type="Proteomes" id="UP000198542">
    <property type="component" value="Unassembled WGS sequence"/>
</dbReference>
<name>A0A1H4P3P4_PSEJE</name>